<dbReference type="CDD" id="cd06532">
    <property type="entry name" value="Glyco_transf_25"/>
    <property type="match status" value="1"/>
</dbReference>
<evidence type="ECO:0000256" key="1">
    <source>
        <dbReference type="ARBA" id="ARBA00009431"/>
    </source>
</evidence>
<dbReference type="GO" id="GO:0004185">
    <property type="term" value="F:serine-type carboxypeptidase activity"/>
    <property type="evidence" value="ECO:0007669"/>
    <property type="project" value="UniProtKB-UniRule"/>
</dbReference>
<dbReference type="Proteomes" id="UP000799757">
    <property type="component" value="Unassembled WGS sequence"/>
</dbReference>
<dbReference type="InterPro" id="IPR001563">
    <property type="entry name" value="Peptidase_S10"/>
</dbReference>
<dbReference type="InterPro" id="IPR029058">
    <property type="entry name" value="AB_hydrolase_fold"/>
</dbReference>
<dbReference type="Pfam" id="PF00450">
    <property type="entry name" value="Peptidase_S10"/>
    <property type="match status" value="1"/>
</dbReference>
<accession>A0A6A6XBQ6</accession>
<dbReference type="InterPro" id="IPR002654">
    <property type="entry name" value="Glyco_trans_25"/>
</dbReference>
<dbReference type="PRINTS" id="PR00724">
    <property type="entry name" value="CRBOXYPTASEC"/>
</dbReference>
<evidence type="ECO:0000313" key="10">
    <source>
        <dbReference type="EMBL" id="KAF2793866.1"/>
    </source>
</evidence>
<evidence type="ECO:0000256" key="6">
    <source>
        <dbReference type="RuleBase" id="RU361156"/>
    </source>
</evidence>
<evidence type="ECO:0000256" key="5">
    <source>
        <dbReference type="ARBA" id="ARBA00023180"/>
    </source>
</evidence>
<gene>
    <name evidence="10" type="ORF">K505DRAFT_337415</name>
</gene>
<keyword evidence="10" id="KW-0808">Transferase</keyword>
<dbReference type="Gene3D" id="3.40.50.1820">
    <property type="entry name" value="alpha/beta hydrolase"/>
    <property type="match status" value="1"/>
</dbReference>
<proteinExistence type="inferred from homology"/>
<dbReference type="Pfam" id="PF01755">
    <property type="entry name" value="Glyco_transf_25"/>
    <property type="match status" value="1"/>
</dbReference>
<dbReference type="EC" id="3.4.16.-" evidence="6"/>
<organism evidence="10 11">
    <name type="scientific">Melanomma pulvis-pyrius CBS 109.77</name>
    <dbReference type="NCBI Taxonomy" id="1314802"/>
    <lineage>
        <taxon>Eukaryota</taxon>
        <taxon>Fungi</taxon>
        <taxon>Dikarya</taxon>
        <taxon>Ascomycota</taxon>
        <taxon>Pezizomycotina</taxon>
        <taxon>Dothideomycetes</taxon>
        <taxon>Pleosporomycetidae</taxon>
        <taxon>Pleosporales</taxon>
        <taxon>Melanommataceae</taxon>
        <taxon>Melanomma</taxon>
    </lineage>
</organism>
<keyword evidence="4 6" id="KW-0378">Hydrolase</keyword>
<dbReference type="OrthoDB" id="443318at2759"/>
<dbReference type="EMBL" id="MU001911">
    <property type="protein sequence ID" value="KAF2793866.1"/>
    <property type="molecule type" value="Genomic_DNA"/>
</dbReference>
<keyword evidence="8" id="KW-1133">Transmembrane helix</keyword>
<dbReference type="GO" id="GO:0016740">
    <property type="term" value="F:transferase activity"/>
    <property type="evidence" value="ECO:0007669"/>
    <property type="project" value="UniProtKB-KW"/>
</dbReference>
<evidence type="ECO:0000256" key="7">
    <source>
        <dbReference type="SAM" id="MobiDB-lite"/>
    </source>
</evidence>
<keyword evidence="6" id="KW-0732">Signal</keyword>
<keyword evidence="11" id="KW-1185">Reference proteome</keyword>
<dbReference type="SUPFAM" id="SSF53474">
    <property type="entry name" value="alpha/beta-Hydrolases"/>
    <property type="match status" value="1"/>
</dbReference>
<reference evidence="10" key="1">
    <citation type="journal article" date="2020" name="Stud. Mycol.">
        <title>101 Dothideomycetes genomes: a test case for predicting lifestyles and emergence of pathogens.</title>
        <authorList>
            <person name="Haridas S."/>
            <person name="Albert R."/>
            <person name="Binder M."/>
            <person name="Bloem J."/>
            <person name="Labutti K."/>
            <person name="Salamov A."/>
            <person name="Andreopoulos B."/>
            <person name="Baker S."/>
            <person name="Barry K."/>
            <person name="Bills G."/>
            <person name="Bluhm B."/>
            <person name="Cannon C."/>
            <person name="Castanera R."/>
            <person name="Culley D."/>
            <person name="Daum C."/>
            <person name="Ezra D."/>
            <person name="Gonzalez J."/>
            <person name="Henrissat B."/>
            <person name="Kuo A."/>
            <person name="Liang C."/>
            <person name="Lipzen A."/>
            <person name="Lutzoni F."/>
            <person name="Magnuson J."/>
            <person name="Mondo S."/>
            <person name="Nolan M."/>
            <person name="Ohm R."/>
            <person name="Pangilinan J."/>
            <person name="Park H.-J."/>
            <person name="Ramirez L."/>
            <person name="Alfaro M."/>
            <person name="Sun H."/>
            <person name="Tritt A."/>
            <person name="Yoshinaga Y."/>
            <person name="Zwiers L.-H."/>
            <person name="Turgeon B."/>
            <person name="Goodwin S."/>
            <person name="Spatafora J."/>
            <person name="Crous P."/>
            <person name="Grigoriev I."/>
        </authorList>
    </citation>
    <scope>NUCLEOTIDE SEQUENCE</scope>
    <source>
        <strain evidence="10">CBS 109.77</strain>
    </source>
</reference>
<evidence type="ECO:0000313" key="11">
    <source>
        <dbReference type="Proteomes" id="UP000799757"/>
    </source>
</evidence>
<evidence type="ECO:0000256" key="8">
    <source>
        <dbReference type="SAM" id="Phobius"/>
    </source>
</evidence>
<feature type="signal peptide" evidence="6">
    <location>
        <begin position="1"/>
        <end position="26"/>
    </location>
</feature>
<dbReference type="PROSITE" id="PS00131">
    <property type="entry name" value="CARBOXYPEPT_SER_SER"/>
    <property type="match status" value="1"/>
</dbReference>
<keyword evidence="8" id="KW-0812">Transmembrane</keyword>
<protein>
    <recommendedName>
        <fullName evidence="6">Carboxypeptidase</fullName>
        <ecNumber evidence="6">3.4.16.-</ecNumber>
    </recommendedName>
</protein>
<keyword evidence="3 6" id="KW-0645">Protease</keyword>
<keyword evidence="5" id="KW-0325">Glycoprotein</keyword>
<evidence type="ECO:0000256" key="4">
    <source>
        <dbReference type="ARBA" id="ARBA00022801"/>
    </source>
</evidence>
<dbReference type="PANTHER" id="PTHR11802">
    <property type="entry name" value="SERINE PROTEASE FAMILY S10 SERINE CARBOXYPEPTIDASE"/>
    <property type="match status" value="1"/>
</dbReference>
<comment type="similarity">
    <text evidence="1 6">Belongs to the peptidase S10 family.</text>
</comment>
<evidence type="ECO:0000256" key="3">
    <source>
        <dbReference type="ARBA" id="ARBA00022670"/>
    </source>
</evidence>
<evidence type="ECO:0000256" key="2">
    <source>
        <dbReference type="ARBA" id="ARBA00022645"/>
    </source>
</evidence>
<keyword evidence="8" id="KW-0472">Membrane</keyword>
<dbReference type="GO" id="GO:0000324">
    <property type="term" value="C:fungal-type vacuole"/>
    <property type="evidence" value="ECO:0007669"/>
    <property type="project" value="TreeGrafter"/>
</dbReference>
<feature type="region of interest" description="Disordered" evidence="7">
    <location>
        <begin position="1517"/>
        <end position="1555"/>
    </location>
</feature>
<evidence type="ECO:0000259" key="9">
    <source>
        <dbReference type="Pfam" id="PF01755"/>
    </source>
</evidence>
<dbReference type="InterPro" id="IPR018202">
    <property type="entry name" value="Ser_caboxypep_ser_AS"/>
</dbReference>
<name>A0A6A6XBQ6_9PLEO</name>
<sequence length="1555" mass="169407">MPLGSRGREYLVVVVCLAVLLLVVKSQRQVHSEGVSTFSKQHSHSGKALPVAITNVTLGFQKIFVINAPWRSDRKDSISLAASYTGISLDWIDGVNADDIPEKAYPPGNHKTLPSGNLGSWRAHMNALREVIQQNLTTALILEDDADWDFRIRSQLADFSSGVPRMPDLVAESELHSGKISIPSHENLSPVELAKRSSIPLSSFSTRRIPKNEPYGRAWDVLWLGHCGASLPPPSPNSPDRIMISDDITVPQPQHLKPTTHSPLDNISTLYPPHTRLIHRANTTLCTIAYAVTQSGARKLLYEFGIREFDRGYDFALSDYCNGLTRGATRERLPLCLTVQPPLFSHHFAEKATSDIMGNGPGGRAKEGSRYVRWSLKMNLERLVRGGRGMVEQWRDEGEEGASDVFLESSGGFSLRAGLALAVDAPPLQWLLVPAAFDRQLHPDGPLNRLAQAALLLLSHIHNPNIRIHTAQYARPCATTQPHLLCLAANSSSALLPLLIPASLPSLLSSFSCRSPLLLGSVNMFQLSPIVLAFALAFVSCSVAQQYPPPVTYDTVLNSPINPNITISYKSPRPGTCYTAFDTQKQYSGYVNLPPFTIAPYQQNYSINTFFWFFEARTNAETAPLTIWVNGGPGSSSMIGLFRESGPCEVVQSNDGSYGTQPNMWGWDRSSNVLFIDQPTQTGFSYDDAVNGSVNLRDIYSQDRISPQKIPSGLPPWSFLNGTFSSGREYSTQNTSVIAASASWHFLQGFLAAFPKYNPGTRPNSNTTDPTGVNLFAESYGGVYGPAFAHFFEAQNAKRITGDIPRNSTLEIKLTSVGIINGLVDQLIQAPSWPKFAYNNTFGIQAIDQTTQLNALSDFSAPGGCRELITQCRDSMNANDPQGEGDDEPTNTICAHAADVCNGLLSVASSSNRNVYDIRVLNPNSFPNYAYLEYLNNADVLRSIGARVNFTETSSDVYKAFAATGDVIRGTQLTSLASLLTLGVRVALIYGDADLICNWYGGEAVSLELARHLSAYSTTFPAAGYAEIITNSSYVGGQVRQYGNLSFSRIYDAGHAVPSYQGETAFTVFTRIIEGTDVGTGNKIDISSFSTKGPKYSTYRNKVPEQPQSTCWVRAISDTCTKDEIDQINEGEGVVKNGVWVAKESDYAPPINHSIVGKPGSLPTIAPTQSPTTASSIPLTGVYTATGTPTPTSGASSFRFSFRIQPRHLVPLAPSWVAQAASAESPVLTYYDPDWERANNERRRRRRRLAIGLAVGLGGLIALLIIGTLAAFLLSRRRRRSLKTEPVTRNVVSEPEPRKKNHVQRFAVRRPPKTAPVPVVVPIDIEKPEAPPAFPDDRRPPRRHTLAMEPIPEQDSIAGPPIAERVALGSPRHGLDTGESISTPETPRRLSIYPNEPIAPRIPPPVVQRTAEPIPGPSRQPTTIAPEEPMPALSRKPTVNPQDPTPITAPDEPASLPSEATAPTRANTAPIEPTPEPVPEPDTSQKPGVLKHIRDTWRHSLGSSEAAPRVIEELKDQKVEEAVPTPPARVVTAPPTRAPTVKVPEPATPTRAPTT</sequence>
<dbReference type="GO" id="GO:0006508">
    <property type="term" value="P:proteolysis"/>
    <property type="evidence" value="ECO:0007669"/>
    <property type="project" value="UniProtKB-KW"/>
</dbReference>
<feature type="region of interest" description="Disordered" evidence="7">
    <location>
        <begin position="1368"/>
        <end position="1490"/>
    </location>
</feature>
<feature type="chain" id="PRO_5025714721" description="Carboxypeptidase" evidence="6">
    <location>
        <begin position="27"/>
        <end position="1555"/>
    </location>
</feature>
<feature type="domain" description="Glycosyl transferase family 25" evidence="9">
    <location>
        <begin position="61"/>
        <end position="301"/>
    </location>
</feature>
<feature type="compositionally biased region" description="Low complexity" evidence="7">
    <location>
        <begin position="1528"/>
        <end position="1555"/>
    </location>
</feature>
<feature type="transmembrane region" description="Helical" evidence="8">
    <location>
        <begin position="1249"/>
        <end position="1274"/>
    </location>
</feature>
<keyword evidence="2 6" id="KW-0121">Carboxypeptidase</keyword>
<dbReference type="PANTHER" id="PTHR11802:SF404">
    <property type="entry name" value="CARBOXYPEPTIDASE"/>
    <property type="match status" value="1"/>
</dbReference>